<feature type="domain" description="4Fe-4S ferredoxin-type" evidence="8">
    <location>
        <begin position="335"/>
        <end position="369"/>
    </location>
</feature>
<dbReference type="InterPro" id="IPR024185">
    <property type="entry name" value="FTHF_cligase-like_sf"/>
</dbReference>
<evidence type="ECO:0000259" key="8">
    <source>
        <dbReference type="PROSITE" id="PS51379"/>
    </source>
</evidence>
<gene>
    <name evidence="9" type="ORF">ENG63_00085</name>
</gene>
<dbReference type="InterPro" id="IPR004452">
    <property type="entry name" value="LutB/LldF"/>
</dbReference>
<keyword evidence="1" id="KW-0813">Transport</keyword>
<dbReference type="GO" id="GO:0046872">
    <property type="term" value="F:metal ion binding"/>
    <property type="evidence" value="ECO:0007669"/>
    <property type="project" value="UniProtKB-KW"/>
</dbReference>
<dbReference type="Proteomes" id="UP000886289">
    <property type="component" value="Unassembled WGS sequence"/>
</dbReference>
<protein>
    <submittedName>
        <fullName evidence="9">Lactate utilization protein</fullName>
    </submittedName>
</protein>
<dbReference type="AlphaFoldDB" id="A0A7C0Y1H9"/>
<accession>A0A7C0Y1H9</accession>
<evidence type="ECO:0000256" key="5">
    <source>
        <dbReference type="ARBA" id="ARBA00022982"/>
    </source>
</evidence>
<dbReference type="InterPro" id="IPR017900">
    <property type="entry name" value="4Fe4S_Fe_S_CS"/>
</dbReference>
<evidence type="ECO:0000256" key="1">
    <source>
        <dbReference type="ARBA" id="ARBA00022448"/>
    </source>
</evidence>
<evidence type="ECO:0000313" key="9">
    <source>
        <dbReference type="EMBL" id="HDD43246.1"/>
    </source>
</evidence>
<dbReference type="PANTHER" id="PTHR47153">
    <property type="entry name" value="LACTATE UTILIZATION PROTEIN B"/>
    <property type="match status" value="1"/>
</dbReference>
<dbReference type="InterPro" id="IPR009051">
    <property type="entry name" value="Helical_ferredxn"/>
</dbReference>
<dbReference type="SUPFAM" id="SSF100950">
    <property type="entry name" value="NagB/RpiA/CoA transferase-like"/>
    <property type="match status" value="1"/>
</dbReference>
<dbReference type="Pfam" id="PF02589">
    <property type="entry name" value="LUD_dom"/>
    <property type="match status" value="1"/>
</dbReference>
<comment type="caution">
    <text evidence="9">The sequence shown here is derived from an EMBL/GenBank/DDBJ whole genome shotgun (WGS) entry which is preliminary data.</text>
</comment>
<keyword evidence="4" id="KW-0677">Repeat</keyword>
<dbReference type="Pfam" id="PF13183">
    <property type="entry name" value="Fer4_8"/>
    <property type="match status" value="1"/>
</dbReference>
<sequence>MKTIEINHVINLKKAFSTLKKRQKKMPLPEFEKRKRRLLESRIKCIGNESLLEKTIKKLEKNGIEVYYAKDKETALKIILDEVKGENLIVKSKSNVTKEIELADFLEKNGVKVIETDIGDRVMQIMREKPAHPTCPIAHISVKEISKVLSTHFKKEIPEIPEKIVEIIREEVINYIKKAKVGITGANAITAEEGAVIIVHNEGNIYETFRKEKHIVVTAIDKVYPNIEEAINMIKILTYNATGAFVPSFIEILSGISKTADIEKKFFKGVHTPRKMIVILLDNKRSEIAKTEFKKLLYCIECGNCLIHCPVYNTIGNSFGYGKYLGGKGLVYAFLQGEIDDEKLEFCLTCGRCKENCPLGINIPQIVRKIRSSNLLEEIKCILKSHFLWAYYNFLIYLNKQR</sequence>
<keyword evidence="3" id="KW-0479">Metal-binding</keyword>
<reference evidence="9" key="1">
    <citation type="journal article" date="2020" name="mSystems">
        <title>Genome- and Community-Level Interaction Insights into Carbon Utilization and Element Cycling Functions of Hydrothermarchaeota in Hydrothermal Sediment.</title>
        <authorList>
            <person name="Zhou Z."/>
            <person name="Liu Y."/>
            <person name="Xu W."/>
            <person name="Pan J."/>
            <person name="Luo Z.H."/>
            <person name="Li M."/>
        </authorList>
    </citation>
    <scope>NUCLEOTIDE SEQUENCE [LARGE SCALE GENOMIC DNA]</scope>
    <source>
        <strain evidence="9">HyVt-233</strain>
    </source>
</reference>
<dbReference type="InterPro" id="IPR017896">
    <property type="entry name" value="4Fe4S_Fe-S-bd"/>
</dbReference>
<dbReference type="GO" id="GO:0051539">
    <property type="term" value="F:4 iron, 4 sulfur cluster binding"/>
    <property type="evidence" value="ECO:0007669"/>
    <property type="project" value="UniProtKB-KW"/>
</dbReference>
<keyword evidence="5" id="KW-0249">Electron transport</keyword>
<dbReference type="PANTHER" id="PTHR47153:SF2">
    <property type="entry name" value="LACTATE UTILIZATION PROTEIN B"/>
    <property type="match status" value="1"/>
</dbReference>
<keyword evidence="2" id="KW-0004">4Fe-4S</keyword>
<keyword evidence="6" id="KW-0408">Iron</keyword>
<dbReference type="Gene3D" id="1.10.1060.10">
    <property type="entry name" value="Alpha-helical ferredoxin"/>
    <property type="match status" value="1"/>
</dbReference>
<proteinExistence type="predicted"/>
<feature type="domain" description="4Fe-4S ferredoxin-type" evidence="8">
    <location>
        <begin position="289"/>
        <end position="320"/>
    </location>
</feature>
<dbReference type="SUPFAM" id="SSF46548">
    <property type="entry name" value="alpha-helical ferredoxin"/>
    <property type="match status" value="1"/>
</dbReference>
<evidence type="ECO:0000256" key="4">
    <source>
        <dbReference type="ARBA" id="ARBA00022737"/>
    </source>
</evidence>
<dbReference type="Gene3D" id="3.40.50.10420">
    <property type="entry name" value="NagB/RpiA/CoA transferase-like"/>
    <property type="match status" value="1"/>
</dbReference>
<dbReference type="InterPro" id="IPR003741">
    <property type="entry name" value="LUD_dom"/>
</dbReference>
<dbReference type="InterPro" id="IPR037171">
    <property type="entry name" value="NagB/RpiA_transferase-like"/>
</dbReference>
<evidence type="ECO:0000256" key="6">
    <source>
        <dbReference type="ARBA" id="ARBA00023004"/>
    </source>
</evidence>
<evidence type="ECO:0000256" key="2">
    <source>
        <dbReference type="ARBA" id="ARBA00022485"/>
    </source>
</evidence>
<dbReference type="PROSITE" id="PS51379">
    <property type="entry name" value="4FE4S_FER_2"/>
    <property type="match status" value="2"/>
</dbReference>
<dbReference type="EMBL" id="DRBS01000005">
    <property type="protein sequence ID" value="HDD43246.1"/>
    <property type="molecule type" value="Genomic_DNA"/>
</dbReference>
<keyword evidence="7" id="KW-0411">Iron-sulfur</keyword>
<dbReference type="PROSITE" id="PS00198">
    <property type="entry name" value="4FE4S_FER_1"/>
    <property type="match status" value="2"/>
</dbReference>
<evidence type="ECO:0000256" key="3">
    <source>
        <dbReference type="ARBA" id="ARBA00022723"/>
    </source>
</evidence>
<evidence type="ECO:0000256" key="7">
    <source>
        <dbReference type="ARBA" id="ARBA00023014"/>
    </source>
</evidence>
<name>A0A7C0Y1H9_DESA2</name>
<organism evidence="9">
    <name type="scientific">Desulfofervidus auxilii</name>
    <dbReference type="NCBI Taxonomy" id="1621989"/>
    <lineage>
        <taxon>Bacteria</taxon>
        <taxon>Pseudomonadati</taxon>
        <taxon>Thermodesulfobacteriota</taxon>
        <taxon>Candidatus Desulfofervidia</taxon>
        <taxon>Candidatus Desulfofervidales</taxon>
        <taxon>Candidatus Desulfofervidaceae</taxon>
        <taxon>Candidatus Desulfofervidus</taxon>
    </lineage>
</organism>
<dbReference type="GO" id="GO:0006089">
    <property type="term" value="P:lactate metabolic process"/>
    <property type="evidence" value="ECO:0007669"/>
    <property type="project" value="InterPro"/>
</dbReference>